<name>A0ACB9SFY1_9MYRT</name>
<comment type="caution">
    <text evidence="1">The sequence shown here is derived from an EMBL/GenBank/DDBJ whole genome shotgun (WGS) entry which is preliminary data.</text>
</comment>
<sequence length="202" mass="21892">MGACFSQTQLYDPLHAARVISVDGELHEYAVPVTASCVLLSEAAAAPSTQSSSSSEIFVCDSDRLYYEERIPALAPGDELVDGQIYFVLHGSRLSCRITGKEMAALAVKASLALRKWEERRQGCDHWCRKASVHISPVAEAASNDIVTGFTVSGRSASNVSDNRHATRLGSFRRTTRVSSSRRGKAAVGLSRARLSTICEEK</sequence>
<dbReference type="Proteomes" id="UP001057402">
    <property type="component" value="Chromosome 1"/>
</dbReference>
<organism evidence="1 2">
    <name type="scientific">Melastoma candidum</name>
    <dbReference type="NCBI Taxonomy" id="119954"/>
    <lineage>
        <taxon>Eukaryota</taxon>
        <taxon>Viridiplantae</taxon>
        <taxon>Streptophyta</taxon>
        <taxon>Embryophyta</taxon>
        <taxon>Tracheophyta</taxon>
        <taxon>Spermatophyta</taxon>
        <taxon>Magnoliopsida</taxon>
        <taxon>eudicotyledons</taxon>
        <taxon>Gunneridae</taxon>
        <taxon>Pentapetalae</taxon>
        <taxon>rosids</taxon>
        <taxon>malvids</taxon>
        <taxon>Myrtales</taxon>
        <taxon>Melastomataceae</taxon>
        <taxon>Melastomatoideae</taxon>
        <taxon>Melastomateae</taxon>
        <taxon>Melastoma</taxon>
    </lineage>
</organism>
<proteinExistence type="predicted"/>
<evidence type="ECO:0000313" key="1">
    <source>
        <dbReference type="EMBL" id="KAI4389672.1"/>
    </source>
</evidence>
<dbReference type="EMBL" id="CM042880">
    <property type="protein sequence ID" value="KAI4389672.1"/>
    <property type="molecule type" value="Genomic_DNA"/>
</dbReference>
<gene>
    <name evidence="1" type="ORF">MLD38_001873</name>
</gene>
<reference evidence="2" key="1">
    <citation type="journal article" date="2023" name="Front. Plant Sci.">
        <title>Chromosomal-level genome assembly of Melastoma candidum provides insights into trichome evolution.</title>
        <authorList>
            <person name="Zhong Y."/>
            <person name="Wu W."/>
            <person name="Sun C."/>
            <person name="Zou P."/>
            <person name="Liu Y."/>
            <person name="Dai S."/>
            <person name="Zhou R."/>
        </authorList>
    </citation>
    <scope>NUCLEOTIDE SEQUENCE [LARGE SCALE GENOMIC DNA]</scope>
</reference>
<protein>
    <submittedName>
        <fullName evidence="1">Uncharacterized protein</fullName>
    </submittedName>
</protein>
<accession>A0ACB9SFY1</accession>
<evidence type="ECO:0000313" key="2">
    <source>
        <dbReference type="Proteomes" id="UP001057402"/>
    </source>
</evidence>
<keyword evidence="2" id="KW-1185">Reference proteome</keyword>